<name>A0A7C9TQJ4_9MICO</name>
<dbReference type="GO" id="GO:0055052">
    <property type="term" value="C:ATP-binding cassette (ABC) transporter complex, substrate-binding subunit-containing"/>
    <property type="evidence" value="ECO:0007669"/>
    <property type="project" value="TreeGrafter"/>
</dbReference>
<organism evidence="5 6">
    <name type="scientific">Galbitalea soli</name>
    <dbReference type="NCBI Taxonomy" id="1268042"/>
    <lineage>
        <taxon>Bacteria</taxon>
        <taxon>Bacillati</taxon>
        <taxon>Actinomycetota</taxon>
        <taxon>Actinomycetes</taxon>
        <taxon>Micrococcales</taxon>
        <taxon>Microbacteriaceae</taxon>
        <taxon>Galbitalea</taxon>
    </lineage>
</organism>
<feature type="chain" id="PRO_5038928037" evidence="4">
    <location>
        <begin position="22"/>
        <end position="422"/>
    </location>
</feature>
<dbReference type="RefSeq" id="WP_163472749.1">
    <property type="nucleotide sequence ID" value="NZ_JAAGWZ010000002.1"/>
</dbReference>
<gene>
    <name evidence="5" type="ORF">G3T37_06790</name>
</gene>
<reference evidence="5 6" key="1">
    <citation type="journal article" date="2014" name="Int. J. Syst. Evol. Microbiol.">
        <title>Description of Galbitalea soli gen. nov., sp. nov., and Frondihabitans sucicola sp. nov.</title>
        <authorList>
            <person name="Kim S.J."/>
            <person name="Lim J.M."/>
            <person name="Ahn J.H."/>
            <person name="Weon H.Y."/>
            <person name="Hamada M."/>
            <person name="Suzuki K."/>
            <person name="Ahn T.Y."/>
            <person name="Kwon S.W."/>
        </authorList>
    </citation>
    <scope>NUCLEOTIDE SEQUENCE [LARGE SCALE GENOMIC DNA]</scope>
    <source>
        <strain evidence="5 6">NBRC 108727</strain>
    </source>
</reference>
<comment type="caution">
    <text evidence="5">The sequence shown here is derived from an EMBL/GenBank/DDBJ whole genome shotgun (WGS) entry which is preliminary data.</text>
</comment>
<evidence type="ECO:0000256" key="2">
    <source>
        <dbReference type="ARBA" id="ARBA00022448"/>
    </source>
</evidence>
<evidence type="ECO:0000256" key="1">
    <source>
        <dbReference type="ARBA" id="ARBA00008520"/>
    </source>
</evidence>
<dbReference type="Proteomes" id="UP000479756">
    <property type="component" value="Unassembled WGS sequence"/>
</dbReference>
<feature type="signal peptide" evidence="4">
    <location>
        <begin position="1"/>
        <end position="21"/>
    </location>
</feature>
<evidence type="ECO:0000256" key="3">
    <source>
        <dbReference type="ARBA" id="ARBA00022729"/>
    </source>
</evidence>
<evidence type="ECO:0000313" key="5">
    <source>
        <dbReference type="EMBL" id="NEM91059.1"/>
    </source>
</evidence>
<dbReference type="PANTHER" id="PTHR30061:SF50">
    <property type="entry name" value="MALTOSE_MALTODEXTRIN-BINDING PERIPLASMIC PROTEIN"/>
    <property type="match status" value="1"/>
</dbReference>
<keyword evidence="6" id="KW-1185">Reference proteome</keyword>
<dbReference type="EMBL" id="JAAGWZ010000002">
    <property type="protein sequence ID" value="NEM91059.1"/>
    <property type="molecule type" value="Genomic_DNA"/>
</dbReference>
<dbReference type="GO" id="GO:1901982">
    <property type="term" value="F:maltose binding"/>
    <property type="evidence" value="ECO:0007669"/>
    <property type="project" value="TreeGrafter"/>
</dbReference>
<dbReference type="AlphaFoldDB" id="A0A7C9TQJ4"/>
<evidence type="ECO:0000256" key="4">
    <source>
        <dbReference type="SAM" id="SignalP"/>
    </source>
</evidence>
<comment type="similarity">
    <text evidence="1">Belongs to the bacterial solute-binding protein 1 family.</text>
</comment>
<dbReference type="Pfam" id="PF13416">
    <property type="entry name" value="SBP_bac_8"/>
    <property type="match status" value="1"/>
</dbReference>
<evidence type="ECO:0000313" key="6">
    <source>
        <dbReference type="Proteomes" id="UP000479756"/>
    </source>
</evidence>
<proteinExistence type="inferred from homology"/>
<keyword evidence="3 4" id="KW-0732">Signal</keyword>
<sequence>MIRKKWPVLVAIVAGSTLLLSGCGQQKSAISDTPAAVLSSGKATGTVTVWGQGTEGEQLAVVAKDFEKENPGVTVNVTPVPWGSALSKYQTAVAGGTTPDIGQLGTDWMPSFATALTPTPSSIDTSGIFPEAVQTTDLGGTHYGVPWYVETRVIWYRKDLVAKAGFATFPTTFDGFVKLSEALKKGGAKYAINLPTSGFNAYINALPLLFSQGANVTSADDKSWTINSDAMVSAVTDVSSLFSKGLADRTPSVAAGATQAAFVDGSVPMFISGPWEIGGLKAAGGAGFEDKIGAAVIPGTKPTSLISGSDLVVFKTSKNSDAAWKFIDYLNRPAVQTAWFTATGDLPAQTSAWNDPAVADNPIAHAFGEQLKSVKQLPSASTWPQVSAAADATWEQIVKGSTSVSSGLAALQAKATSLGMGN</sequence>
<dbReference type="InterPro" id="IPR006059">
    <property type="entry name" value="SBP"/>
</dbReference>
<dbReference type="PROSITE" id="PS51257">
    <property type="entry name" value="PROKAR_LIPOPROTEIN"/>
    <property type="match status" value="1"/>
</dbReference>
<dbReference type="PANTHER" id="PTHR30061">
    <property type="entry name" value="MALTOSE-BINDING PERIPLASMIC PROTEIN"/>
    <property type="match status" value="1"/>
</dbReference>
<dbReference type="GO" id="GO:0042956">
    <property type="term" value="P:maltodextrin transmembrane transport"/>
    <property type="evidence" value="ECO:0007669"/>
    <property type="project" value="TreeGrafter"/>
</dbReference>
<accession>A0A7C9TQJ4</accession>
<keyword evidence="2" id="KW-0813">Transport</keyword>
<dbReference type="Gene3D" id="3.40.190.10">
    <property type="entry name" value="Periplasmic binding protein-like II"/>
    <property type="match status" value="2"/>
</dbReference>
<dbReference type="SUPFAM" id="SSF53850">
    <property type="entry name" value="Periplasmic binding protein-like II"/>
    <property type="match status" value="1"/>
</dbReference>
<protein>
    <submittedName>
        <fullName evidence="5">Extracellular solute-binding protein</fullName>
    </submittedName>
</protein>
<dbReference type="GO" id="GO:0015768">
    <property type="term" value="P:maltose transport"/>
    <property type="evidence" value="ECO:0007669"/>
    <property type="project" value="TreeGrafter"/>
</dbReference>